<dbReference type="Gene3D" id="3.60.21.70">
    <property type="entry name" value="PhoD-like phosphatase"/>
    <property type="match status" value="1"/>
</dbReference>
<dbReference type="Pfam" id="PF16655">
    <property type="entry name" value="PhoD_N"/>
    <property type="match status" value="1"/>
</dbReference>
<dbReference type="EC" id="3.1.4.1" evidence="3"/>
<dbReference type="STRING" id="448385.sce0799"/>
<sequence>MTSAKVPGFPDRPMLKRRDFLRATLVTAGALVVPACGDDPETINPLDDERELADGSEYFPQSVASGDPRPGSVVLWTRVQDGAADLDLEVEVATDAGFAQRVALDAGQAKVKALARHDHCVKVKVRGLAAGTVYYYRFIYVKGDTSYASRVGRTKTAPAAEADVKVRFAYVSCQDYVGRYYNTYLALAQEELDFFVHLGDYIYETDGDPSFQSTTGRRVVFTDVAGSISLGDGDGAYHAARSLDNYRELYRTYRSDANLQKVHESFPMIATWDDHEFSNDCFGATATYFDGRQDETDADRRKAANQAWFEYQPVDYGDDVGLDPDASLPDEFHIYRDFVFGRHVHLVMTDLRSYRPDHLIPEDAFPGRVALDQPKLVAELGEVPAAALPYVDVETYGNGIYAPVLLGAAETVGYDPAEVTGKISVAFINEIVAAANEDLPEDMQIPLIDAAEEGLERGIAYVDFGKINAYGMIGTRYFMAKDTFDIYAAIRYKETQGASEDVMGAEQEAWFLDTMEGSKATWKVWGNEYCLVQLAVDLSPYSLPAQFKRSFYTTTDAWDGFRNKRDELLERLVGLGGVVAITGDVHAFYAGTPGPSGDPTKKIVELVGGAVSSASFREILTGQVASDPTLRGLPGAAALALSIDTLLTSPETKINPHLAHANSNAHGYVVVEASGQELVADMRSIKASEAQTDYSGRVGDLKISSKRFRTLPGESELYLYDDGAWKRWDPSTQAWV</sequence>
<dbReference type="KEGG" id="scl:sce0799"/>
<protein>
    <submittedName>
        <fullName evidence="3">Alkaline phosphatase</fullName>
        <ecNumber evidence="3">3.1.4.1</ecNumber>
    </submittedName>
</protein>
<dbReference type="eggNOG" id="COG3540">
    <property type="taxonomic scope" value="Bacteria"/>
</dbReference>
<keyword evidence="4" id="KW-1185">Reference proteome</keyword>
<feature type="domain" description="Phospholipase D N-terminal" evidence="2">
    <location>
        <begin position="62"/>
        <end position="156"/>
    </location>
</feature>
<dbReference type="InterPro" id="IPR029052">
    <property type="entry name" value="Metallo-depent_PP-like"/>
</dbReference>
<dbReference type="InterPro" id="IPR018946">
    <property type="entry name" value="PhoD-like_MPP"/>
</dbReference>
<keyword evidence="3" id="KW-0378">Hydrolase</keyword>
<feature type="domain" description="PhoD-like phosphatase metallophosphatase" evidence="1">
    <location>
        <begin position="168"/>
        <end position="359"/>
    </location>
</feature>
<dbReference type="Pfam" id="PF09423">
    <property type="entry name" value="PhoD"/>
    <property type="match status" value="2"/>
</dbReference>
<dbReference type="SUPFAM" id="SSF56300">
    <property type="entry name" value="Metallo-dependent phosphatases"/>
    <property type="match status" value="1"/>
</dbReference>
<evidence type="ECO:0000313" key="4">
    <source>
        <dbReference type="Proteomes" id="UP000002139"/>
    </source>
</evidence>
<proteinExistence type="predicted"/>
<dbReference type="HOGENOM" id="CLU_015982_2_0_7"/>
<accession>A9EPA1</accession>
<dbReference type="Proteomes" id="UP000002139">
    <property type="component" value="Chromosome"/>
</dbReference>
<dbReference type="GO" id="GO:0004528">
    <property type="term" value="F:phosphodiesterase I activity"/>
    <property type="evidence" value="ECO:0007669"/>
    <property type="project" value="UniProtKB-EC"/>
</dbReference>
<feature type="domain" description="PhoD-like phosphatase metallophosphatase" evidence="1">
    <location>
        <begin position="460"/>
        <end position="681"/>
    </location>
</feature>
<evidence type="ECO:0000259" key="2">
    <source>
        <dbReference type="Pfam" id="PF16655"/>
    </source>
</evidence>
<dbReference type="AlphaFoldDB" id="A9EPA1"/>
<dbReference type="PANTHER" id="PTHR43606">
    <property type="entry name" value="PHOSPHATASE, PUTATIVE (AFU_ORTHOLOGUE AFUA_6G08710)-RELATED"/>
    <property type="match status" value="1"/>
</dbReference>
<organism evidence="3 4">
    <name type="scientific">Sorangium cellulosum (strain So ce56)</name>
    <name type="common">Polyangium cellulosum (strain So ce56)</name>
    <dbReference type="NCBI Taxonomy" id="448385"/>
    <lineage>
        <taxon>Bacteria</taxon>
        <taxon>Pseudomonadati</taxon>
        <taxon>Myxococcota</taxon>
        <taxon>Polyangia</taxon>
        <taxon>Polyangiales</taxon>
        <taxon>Polyangiaceae</taxon>
        <taxon>Sorangium</taxon>
    </lineage>
</organism>
<dbReference type="InterPro" id="IPR052900">
    <property type="entry name" value="Phospholipid_Metab_Enz"/>
</dbReference>
<dbReference type="InterPro" id="IPR032093">
    <property type="entry name" value="PhoD_N"/>
</dbReference>
<dbReference type="BioCyc" id="SCEL448385:SCE_RS04200-MONOMER"/>
<evidence type="ECO:0000313" key="3">
    <source>
        <dbReference type="EMBL" id="CAN90956.1"/>
    </source>
</evidence>
<dbReference type="InterPro" id="IPR038607">
    <property type="entry name" value="PhoD-like_sf"/>
</dbReference>
<dbReference type="EMBL" id="AM746676">
    <property type="protein sequence ID" value="CAN90956.1"/>
    <property type="molecule type" value="Genomic_DNA"/>
</dbReference>
<evidence type="ECO:0000259" key="1">
    <source>
        <dbReference type="Pfam" id="PF09423"/>
    </source>
</evidence>
<name>A9EPA1_SORC5</name>
<gene>
    <name evidence="3" type="ordered locus">sce0799</name>
</gene>
<dbReference type="Gene3D" id="2.60.40.380">
    <property type="entry name" value="Purple acid phosphatase-like, N-terminal"/>
    <property type="match status" value="1"/>
</dbReference>
<dbReference type="CDD" id="cd07389">
    <property type="entry name" value="MPP_PhoD"/>
    <property type="match status" value="1"/>
</dbReference>
<dbReference type="PANTHER" id="PTHR43606:SF2">
    <property type="entry name" value="ALKALINE PHOSPHATASE FAMILY PROTEIN (AFU_ORTHOLOGUE AFUA_5G03860)"/>
    <property type="match status" value="1"/>
</dbReference>
<reference evidence="3 4" key="1">
    <citation type="journal article" date="2007" name="Nat. Biotechnol.">
        <title>Complete genome sequence of the myxobacterium Sorangium cellulosum.</title>
        <authorList>
            <person name="Schneiker S."/>
            <person name="Perlova O."/>
            <person name="Kaiser O."/>
            <person name="Gerth K."/>
            <person name="Alici A."/>
            <person name="Altmeyer M.O."/>
            <person name="Bartels D."/>
            <person name="Bekel T."/>
            <person name="Beyer S."/>
            <person name="Bode E."/>
            <person name="Bode H.B."/>
            <person name="Bolten C.J."/>
            <person name="Choudhuri J.V."/>
            <person name="Doss S."/>
            <person name="Elnakady Y.A."/>
            <person name="Frank B."/>
            <person name="Gaigalat L."/>
            <person name="Goesmann A."/>
            <person name="Groeger C."/>
            <person name="Gross F."/>
            <person name="Jelsbak L."/>
            <person name="Jelsbak L."/>
            <person name="Kalinowski J."/>
            <person name="Kegler C."/>
            <person name="Knauber T."/>
            <person name="Konietzny S."/>
            <person name="Kopp M."/>
            <person name="Krause L."/>
            <person name="Krug D."/>
            <person name="Linke B."/>
            <person name="Mahmud T."/>
            <person name="Martinez-Arias R."/>
            <person name="McHardy A.C."/>
            <person name="Merai M."/>
            <person name="Meyer F."/>
            <person name="Mormann S."/>
            <person name="Munoz-Dorado J."/>
            <person name="Perez J."/>
            <person name="Pradella S."/>
            <person name="Rachid S."/>
            <person name="Raddatz G."/>
            <person name="Rosenau F."/>
            <person name="Rueckert C."/>
            <person name="Sasse F."/>
            <person name="Scharfe M."/>
            <person name="Schuster S.C."/>
            <person name="Suen G."/>
            <person name="Treuner-Lange A."/>
            <person name="Velicer G.J."/>
            <person name="Vorholter F.-J."/>
            <person name="Weissman K.J."/>
            <person name="Welch R.D."/>
            <person name="Wenzel S.C."/>
            <person name="Whitworth D.E."/>
            <person name="Wilhelm S."/>
            <person name="Wittmann C."/>
            <person name="Bloecker H."/>
            <person name="Puehler A."/>
            <person name="Mueller R."/>
        </authorList>
    </citation>
    <scope>NUCLEOTIDE SEQUENCE [LARGE SCALE GENOMIC DNA]</scope>
    <source>
        <strain evidence="4">So ce56</strain>
    </source>
</reference>